<dbReference type="InterPro" id="IPR001647">
    <property type="entry name" value="HTH_TetR"/>
</dbReference>
<dbReference type="InterPro" id="IPR050109">
    <property type="entry name" value="HTH-type_TetR-like_transc_reg"/>
</dbReference>
<dbReference type="Gene3D" id="1.10.357.10">
    <property type="entry name" value="Tetracycline Repressor, domain 2"/>
    <property type="match status" value="1"/>
</dbReference>
<reference evidence="4 5" key="1">
    <citation type="journal article" date="2017" name="Front. Microbiol.">
        <title>Phaeobacter piscinae sp. nov., a species of the Roseobacter group and potential aquaculture probiont.</title>
        <authorList>
            <person name="Sonnenschein E.C."/>
            <person name="Phippen C.B.W."/>
            <person name="Nielsen K.F."/>
            <person name="Mateiu R.V."/>
            <person name="Melchiorsen J."/>
            <person name="Gram L."/>
            <person name="Overmann J."/>
            <person name="Freese H.M."/>
        </authorList>
    </citation>
    <scope>NUCLEOTIDE SEQUENCE [LARGE SCALE GENOMIC DNA]</scope>
    <source>
        <strain evidence="4 5">P63</strain>
    </source>
</reference>
<keyword evidence="4" id="KW-0614">Plasmid</keyword>
<gene>
    <name evidence="4" type="ORF">PhaeoP63_04057</name>
</gene>
<keyword evidence="1 2" id="KW-0238">DNA-binding</keyword>
<geneLocation type="plasmid" evidence="5">
    <name>pp63_b</name>
</geneLocation>
<accession>A0AAD0EEY9</accession>
<dbReference type="RefSeq" id="WP_024099533.1">
    <property type="nucleotide sequence ID" value="NZ_CP010591.1"/>
</dbReference>
<feature type="DNA-binding region" description="H-T-H motif" evidence="2">
    <location>
        <begin position="42"/>
        <end position="61"/>
    </location>
</feature>
<feature type="domain" description="HTH tetR-type" evidence="3">
    <location>
        <begin position="20"/>
        <end position="79"/>
    </location>
</feature>
<dbReference type="EMBL" id="CP010786">
    <property type="protein sequence ID" value="ATF08088.1"/>
    <property type="molecule type" value="Genomic_DNA"/>
</dbReference>
<evidence type="ECO:0000256" key="2">
    <source>
        <dbReference type="PROSITE-ProRule" id="PRU00335"/>
    </source>
</evidence>
<dbReference type="PANTHER" id="PTHR30055">
    <property type="entry name" value="HTH-TYPE TRANSCRIPTIONAL REGULATOR RUTR"/>
    <property type="match status" value="1"/>
</dbReference>
<dbReference type="PROSITE" id="PS50977">
    <property type="entry name" value="HTH_TETR_2"/>
    <property type="match status" value="1"/>
</dbReference>
<name>A0AAD0EEY9_9RHOB</name>
<evidence type="ECO:0000313" key="5">
    <source>
        <dbReference type="Proteomes" id="UP000217545"/>
    </source>
</evidence>
<dbReference type="InterPro" id="IPR009057">
    <property type="entry name" value="Homeodomain-like_sf"/>
</dbReference>
<evidence type="ECO:0000259" key="3">
    <source>
        <dbReference type="PROSITE" id="PS50977"/>
    </source>
</evidence>
<proteinExistence type="predicted"/>
<organism evidence="4 5">
    <name type="scientific">Phaeobacter gallaeciensis</name>
    <dbReference type="NCBI Taxonomy" id="60890"/>
    <lineage>
        <taxon>Bacteria</taxon>
        <taxon>Pseudomonadati</taxon>
        <taxon>Pseudomonadota</taxon>
        <taxon>Alphaproteobacteria</taxon>
        <taxon>Rhodobacterales</taxon>
        <taxon>Roseobacteraceae</taxon>
        <taxon>Phaeobacter</taxon>
    </lineage>
</organism>
<dbReference type="PRINTS" id="PR00455">
    <property type="entry name" value="HTHTETR"/>
</dbReference>
<sequence>MQEPDIQTAAKKKRTRLSPQDREHLILTGAIEFVADRGFAFSTRELARHLNVSQSLLYRYFATREEIIEKIYERVYVGRWNPEWDEILRDRKLSVQQRLECYLLDYAKVVLQKDWVRIFLLSAFEDPVISQRYVSMLRRRIFEPLLEEQLVSMGLEAISNPEDRELALELIWGYHSSIFYLGVRQWVYKTPTQVNIETLVRSRTRSFLVGFEAFLSDLNHPEIATAPPSDIIGQAGV</sequence>
<dbReference type="GO" id="GO:0000976">
    <property type="term" value="F:transcription cis-regulatory region binding"/>
    <property type="evidence" value="ECO:0007669"/>
    <property type="project" value="TreeGrafter"/>
</dbReference>
<dbReference type="Proteomes" id="UP000217545">
    <property type="component" value="Plasmid pP63_b"/>
</dbReference>
<dbReference type="PANTHER" id="PTHR30055:SF181">
    <property type="entry name" value="BLR6905 PROTEIN"/>
    <property type="match status" value="1"/>
</dbReference>
<dbReference type="GeneID" id="31848531"/>
<protein>
    <submittedName>
        <fullName evidence="4">Transcriptional regulator, TetR family</fullName>
    </submittedName>
</protein>
<dbReference type="Pfam" id="PF00440">
    <property type="entry name" value="TetR_N"/>
    <property type="match status" value="1"/>
</dbReference>
<dbReference type="GO" id="GO:0003700">
    <property type="term" value="F:DNA-binding transcription factor activity"/>
    <property type="evidence" value="ECO:0007669"/>
    <property type="project" value="TreeGrafter"/>
</dbReference>
<evidence type="ECO:0000313" key="4">
    <source>
        <dbReference type="EMBL" id="ATF08088.1"/>
    </source>
</evidence>
<dbReference type="AlphaFoldDB" id="A0AAD0EEY9"/>
<dbReference type="SUPFAM" id="SSF46689">
    <property type="entry name" value="Homeodomain-like"/>
    <property type="match status" value="1"/>
</dbReference>
<evidence type="ECO:0000256" key="1">
    <source>
        <dbReference type="ARBA" id="ARBA00023125"/>
    </source>
</evidence>